<dbReference type="Gene3D" id="3.40.50.300">
    <property type="entry name" value="P-loop containing nucleotide triphosphate hydrolases"/>
    <property type="match status" value="2"/>
</dbReference>
<gene>
    <name evidence="15" type="ORF">Malapachy_0711</name>
</gene>
<sequence>MAPTPRTRATQARVAIDPDLRASIVHLPASLCATLLARDVVPQTLLVELGTDTQTYYCGWTGLSASASVLSDPNAGERLVVSPALASLFTPALNDHTNVSLRLFRSPPVPVAQEVHVTPLSPDDWEILSVHAEEVENNMLAQVRAAKQGQVLAVAVGRSAATVVKFLVDRTVPPTRPLDDDEAAEDGASIAVRLSTDTEVIIAPRERTQPTTEPAKTLDTTAPSSASQGPLTAHLAQTALQDVLWRVLPTSFTIPHEEEHVWSIVVPAAMAPPSVDRPAYELVALAFKHGKLCATRVACPTMAQAEGHESAPATGTATFVPGAPPDLSETDDGASYCAWPSRHIWMGAALREKLGVQDGDVVALSPPPPGAVREASDVDETGVRLQAHAPQIRAGLDKVLDPCWQAVHHVHHVRQLSLAEQGRMDVGADARLATIQRPFAGTSALLLTGPTGAGKTSLAQAVGWKAASDPSTLYRTMLINCATYMEERLPLVRARFKEWLDDAAWHAPTLLILDNLDMLIPAEGENVDAWRSTHLARALVQRIEETVRDYDVFVMTTAQAPTNVHAHIQNARIWTDSVHIKPPGKDERSAILQQLVSEVAHKAQQARPELDYVALVNHTDGYHVADLQTLTDRAVHEATIRCLLQAQPVSLSMADFERAREGYTPLSLRDVKLEASTTHWADIGGLHETRQTLRETLEWPTKYAAIFAKCPLRLRSGLLLYGYPGCGKTLLASAVAKECGLNFISVKGPEILNKYIGASEKSVRDLFERAQAAKPCVLFFDEFDSIAPKRGHDSTGVTDRVVNQMLTQMDGAEGLDGVYVLAATSRPDLIDAALLRPGRLDKSLLCDMPSQADRLDILKAIARKVHVASDVDLAHWAQRTDGYSGADLQALVYNAHLEAINERIRDEEQPHAITRPDDTPNVSYVALAPTNEAQAPTTQSHAQKAALADRLQRMLRPASHATAPQVVDQATNDVTTEAMLVRTRHLHTSFQSTRPSVPQDEIARLRRIYREFAGDRDGHFPDGTPQSGVGARTSLM</sequence>
<evidence type="ECO:0000313" key="16">
    <source>
        <dbReference type="Proteomes" id="UP000037751"/>
    </source>
</evidence>
<dbReference type="STRING" id="77020.A0A0M8MN48"/>
<comment type="subcellular location">
    <subcellularLocation>
        <location evidence="1">Membrane</location>
    </subcellularLocation>
</comment>
<dbReference type="InterPro" id="IPR029067">
    <property type="entry name" value="CDC48_domain_2-like_sf"/>
</dbReference>
<comment type="similarity">
    <text evidence="2">Belongs to the AAA ATPase family.</text>
</comment>
<evidence type="ECO:0000256" key="8">
    <source>
        <dbReference type="ARBA" id="ARBA00022927"/>
    </source>
</evidence>
<dbReference type="Pfam" id="PF17862">
    <property type="entry name" value="AAA_lid_3"/>
    <property type="match status" value="1"/>
</dbReference>
<organism evidence="15 16">
    <name type="scientific">Malassezia pachydermatis</name>
    <dbReference type="NCBI Taxonomy" id="77020"/>
    <lineage>
        <taxon>Eukaryota</taxon>
        <taxon>Fungi</taxon>
        <taxon>Dikarya</taxon>
        <taxon>Basidiomycota</taxon>
        <taxon>Ustilaginomycotina</taxon>
        <taxon>Malasseziomycetes</taxon>
        <taxon>Malasseziales</taxon>
        <taxon>Malasseziaceae</taxon>
        <taxon>Malassezia</taxon>
    </lineage>
</organism>
<dbReference type="PANTHER" id="PTHR23077:SF12">
    <property type="entry name" value="PEROXISOMAL ATPASE PEX1"/>
    <property type="match status" value="1"/>
</dbReference>
<keyword evidence="9" id="KW-0472">Membrane</keyword>
<keyword evidence="6" id="KW-0378">Hydrolase</keyword>
<keyword evidence="3" id="KW-0813">Transport</keyword>
<comment type="caution">
    <text evidence="15">The sequence shown here is derived from an EMBL/GenBank/DDBJ whole genome shotgun (WGS) entry which is preliminary data.</text>
</comment>
<dbReference type="Proteomes" id="UP000037751">
    <property type="component" value="Unassembled WGS sequence"/>
</dbReference>
<keyword evidence="8" id="KW-0653">Protein transport</keyword>
<evidence type="ECO:0000256" key="10">
    <source>
        <dbReference type="ARBA" id="ARBA00032509"/>
    </source>
</evidence>
<dbReference type="Gene3D" id="1.10.8.60">
    <property type="match status" value="2"/>
</dbReference>
<evidence type="ECO:0000313" key="15">
    <source>
        <dbReference type="EMBL" id="KOS14918.1"/>
    </source>
</evidence>
<dbReference type="CDD" id="cd00009">
    <property type="entry name" value="AAA"/>
    <property type="match status" value="1"/>
</dbReference>
<evidence type="ECO:0000256" key="1">
    <source>
        <dbReference type="ARBA" id="ARBA00004370"/>
    </source>
</evidence>
<dbReference type="InterPro" id="IPR003959">
    <property type="entry name" value="ATPase_AAA_core"/>
</dbReference>
<keyword evidence="16" id="KW-1185">Reference proteome</keyword>
<dbReference type="EMBL" id="LGAV01000003">
    <property type="protein sequence ID" value="KOS14918.1"/>
    <property type="molecule type" value="Genomic_DNA"/>
</dbReference>
<dbReference type="InterPro" id="IPR015342">
    <property type="entry name" value="PEX1-N_C-lobe"/>
</dbReference>
<keyword evidence="4" id="KW-0962">Peroxisome biogenesis</keyword>
<accession>A0A0M8MN48</accession>
<dbReference type="GO" id="GO:0005524">
    <property type="term" value="F:ATP binding"/>
    <property type="evidence" value="ECO:0007669"/>
    <property type="project" value="UniProtKB-KW"/>
</dbReference>
<evidence type="ECO:0000256" key="6">
    <source>
        <dbReference type="ARBA" id="ARBA00022801"/>
    </source>
</evidence>
<comment type="catalytic activity">
    <reaction evidence="12">
        <text>ATP + H2O = ADP + phosphate + H(+)</text>
        <dbReference type="Rhea" id="RHEA:13065"/>
        <dbReference type="ChEBI" id="CHEBI:15377"/>
        <dbReference type="ChEBI" id="CHEBI:15378"/>
        <dbReference type="ChEBI" id="CHEBI:30616"/>
        <dbReference type="ChEBI" id="CHEBI:43474"/>
        <dbReference type="ChEBI" id="CHEBI:456216"/>
    </reaction>
    <physiologicalReaction direction="left-to-right" evidence="12">
        <dbReference type="Rhea" id="RHEA:13066"/>
    </physiologicalReaction>
</comment>
<evidence type="ECO:0000256" key="12">
    <source>
        <dbReference type="ARBA" id="ARBA00048778"/>
    </source>
</evidence>
<reference evidence="15 16" key="1">
    <citation type="submission" date="2015-07" db="EMBL/GenBank/DDBJ databases">
        <title>Draft Genome Sequence of Malassezia furfur CBS1878 and Malassezia pachydermatis CBS1879.</title>
        <authorList>
            <person name="Triana S."/>
            <person name="Ohm R."/>
            <person name="Gonzalez A."/>
            <person name="DeCock H."/>
            <person name="Restrepo S."/>
            <person name="Celis A."/>
        </authorList>
    </citation>
    <scope>NUCLEOTIDE SEQUENCE [LARGE SCALE GENOMIC DNA]</scope>
    <source>
        <strain evidence="15 16">CBS 1879</strain>
    </source>
</reference>
<dbReference type="AlphaFoldDB" id="A0A0M8MN48"/>
<dbReference type="GeneID" id="28727100"/>
<dbReference type="InterPro" id="IPR041569">
    <property type="entry name" value="AAA_lid_3"/>
</dbReference>
<evidence type="ECO:0000256" key="7">
    <source>
        <dbReference type="ARBA" id="ARBA00022840"/>
    </source>
</evidence>
<dbReference type="GO" id="GO:0005829">
    <property type="term" value="C:cytosol"/>
    <property type="evidence" value="ECO:0007669"/>
    <property type="project" value="TreeGrafter"/>
</dbReference>
<dbReference type="FunFam" id="3.40.50.300:FF:000149">
    <property type="entry name" value="Nuclear valosin-containing protein-like"/>
    <property type="match status" value="1"/>
</dbReference>
<dbReference type="Pfam" id="PF09262">
    <property type="entry name" value="PEX-1N"/>
    <property type="match status" value="1"/>
</dbReference>
<evidence type="ECO:0000256" key="11">
    <source>
        <dbReference type="ARBA" id="ARBA00034532"/>
    </source>
</evidence>
<protein>
    <recommendedName>
        <fullName evidence="11">Peroxisomal ATPase PEX1</fullName>
    </recommendedName>
    <alternativeName>
        <fullName evidence="10">Peroxin-1</fullName>
    </alternativeName>
</protein>
<evidence type="ECO:0000256" key="3">
    <source>
        <dbReference type="ARBA" id="ARBA00022448"/>
    </source>
</evidence>
<name>A0A0M8MN48_9BASI</name>
<dbReference type="PROSITE" id="PS00674">
    <property type="entry name" value="AAA"/>
    <property type="match status" value="1"/>
</dbReference>
<feature type="region of interest" description="Disordered" evidence="13">
    <location>
        <begin position="207"/>
        <end position="229"/>
    </location>
</feature>
<dbReference type="CDD" id="cd19526">
    <property type="entry name" value="RecA-like_PEX1_r2"/>
    <property type="match status" value="1"/>
</dbReference>
<proteinExistence type="inferred from homology"/>
<keyword evidence="5" id="KW-0547">Nucleotide-binding</keyword>
<feature type="compositionally biased region" description="Polar residues" evidence="13">
    <location>
        <begin position="209"/>
        <end position="229"/>
    </location>
</feature>
<dbReference type="RefSeq" id="XP_017992550.1">
    <property type="nucleotide sequence ID" value="XM_018135225.1"/>
</dbReference>
<dbReference type="VEuPathDB" id="FungiDB:Malapachy_0711"/>
<dbReference type="InterPro" id="IPR027417">
    <property type="entry name" value="P-loop_NTPase"/>
</dbReference>
<feature type="domain" description="AAA+ ATPase" evidence="14">
    <location>
        <begin position="441"/>
        <end position="584"/>
    </location>
</feature>
<evidence type="ECO:0000256" key="9">
    <source>
        <dbReference type="ARBA" id="ARBA00023136"/>
    </source>
</evidence>
<keyword evidence="7" id="KW-0067">ATP-binding</keyword>
<dbReference type="GO" id="GO:0005778">
    <property type="term" value="C:peroxisomal membrane"/>
    <property type="evidence" value="ECO:0007669"/>
    <property type="project" value="TreeGrafter"/>
</dbReference>
<dbReference type="SUPFAM" id="SSF54585">
    <property type="entry name" value="Cdc48 domain 2-like"/>
    <property type="match status" value="1"/>
</dbReference>
<evidence type="ECO:0000256" key="2">
    <source>
        <dbReference type="ARBA" id="ARBA00006914"/>
    </source>
</evidence>
<evidence type="ECO:0000256" key="4">
    <source>
        <dbReference type="ARBA" id="ARBA00022593"/>
    </source>
</evidence>
<dbReference type="InterPro" id="IPR003960">
    <property type="entry name" value="ATPase_AAA_CS"/>
</dbReference>
<dbReference type="PANTHER" id="PTHR23077">
    <property type="entry name" value="AAA-FAMILY ATPASE"/>
    <property type="match status" value="1"/>
</dbReference>
<dbReference type="OrthoDB" id="2187at2759"/>
<dbReference type="SUPFAM" id="SSF52540">
    <property type="entry name" value="P-loop containing nucleoside triphosphate hydrolases"/>
    <property type="match status" value="2"/>
</dbReference>
<dbReference type="GO" id="GO:0016887">
    <property type="term" value="F:ATP hydrolysis activity"/>
    <property type="evidence" value="ECO:0007669"/>
    <property type="project" value="InterPro"/>
</dbReference>
<evidence type="ECO:0000256" key="13">
    <source>
        <dbReference type="SAM" id="MobiDB-lite"/>
    </source>
</evidence>
<dbReference type="Pfam" id="PF00004">
    <property type="entry name" value="AAA"/>
    <property type="match status" value="2"/>
</dbReference>
<dbReference type="GO" id="GO:0016558">
    <property type="term" value="P:protein import into peroxisome matrix"/>
    <property type="evidence" value="ECO:0007669"/>
    <property type="project" value="TreeGrafter"/>
</dbReference>
<dbReference type="Gene3D" id="3.10.330.10">
    <property type="match status" value="1"/>
</dbReference>
<evidence type="ECO:0000259" key="14">
    <source>
        <dbReference type="SMART" id="SM00382"/>
    </source>
</evidence>
<dbReference type="InterPro" id="IPR003593">
    <property type="entry name" value="AAA+_ATPase"/>
</dbReference>
<feature type="domain" description="AAA+ ATPase" evidence="14">
    <location>
        <begin position="714"/>
        <end position="849"/>
    </location>
</feature>
<evidence type="ECO:0000256" key="5">
    <source>
        <dbReference type="ARBA" id="ARBA00022741"/>
    </source>
</evidence>
<dbReference type="SMART" id="SM00382">
    <property type="entry name" value="AAA"/>
    <property type="match status" value="2"/>
</dbReference>
<feature type="region of interest" description="Disordered" evidence="13">
    <location>
        <begin position="1014"/>
        <end position="1036"/>
    </location>
</feature>
<dbReference type="InterPro" id="IPR050168">
    <property type="entry name" value="AAA_ATPase_domain"/>
</dbReference>